<feature type="region of interest" description="Disordered" evidence="1">
    <location>
        <begin position="573"/>
        <end position="606"/>
    </location>
</feature>
<dbReference type="EMBL" id="WBKG01000052">
    <property type="protein sequence ID" value="KAB1978562.1"/>
    <property type="molecule type" value="Genomic_DNA"/>
</dbReference>
<feature type="compositionally biased region" description="Basic and acidic residues" evidence="1">
    <location>
        <begin position="579"/>
        <end position="592"/>
    </location>
</feature>
<evidence type="ECO:0000313" key="3">
    <source>
        <dbReference type="EMBL" id="KAB1978562.1"/>
    </source>
</evidence>
<proteinExistence type="predicted"/>
<sequence>MLTLSVLLVLLAAAAWAGWSGRVVVPANHVGIVTRRFGAAHPDAAFKQVNPANARGVHARTLLPGGFHWLAPVLHSVEYVPRVHVPAGMVGLVCALEGRTRTDGRPLGRRVECDSFQNGEAFLLGGGEQGIQVTTLTGGQSYYVNTRLFSVETVPRVYVPPGTVGLVQAKAGGVRPPDQRFGKHVECNSFQDGEAFLLGGGEQGRQLAILGGGAYYDINPELFDVITVDNVASSRDGLTEAHLKEISIEEGCTGVVVTLDGAKPKPSAIGTPAPRVEGHSSFLRPWVFLANGGQRGVQEETLGEGVNYPLNPWFARVIPIPTRVLILKWHNKKESEADNYDADLGQITVNVQGFDLDVDLTQNLQIPATVAPRLVSEFGGVKASGLGGLIDDPAPMQRFVRDVLGSTVTGYFSEIAVMTSVLEFRGKYHDIRKELTDKVTHALERIGVEVLETTLDRFIPRDPALFAAFQGQFADEMRDGTLAAGVRHAELSDKIDALAVKAEIRRFGLELKTEVEQLGPENVTMIRIVGEFAKFDVPEYISGGGDISAYLQTLPLPAMQDLLARVHEMRRTQQIASEPRQELTEQGEHAVEQDMAGTHTGTPVES</sequence>
<protein>
    <recommendedName>
        <fullName evidence="2">Band 7 domain-containing protein</fullName>
    </recommendedName>
</protein>
<evidence type="ECO:0000256" key="1">
    <source>
        <dbReference type="SAM" id="MobiDB-lite"/>
    </source>
</evidence>
<comment type="caution">
    <text evidence="3">The sequence shown here is derived from an EMBL/GenBank/DDBJ whole genome shotgun (WGS) entry which is preliminary data.</text>
</comment>
<dbReference type="Proteomes" id="UP000442990">
    <property type="component" value="Unassembled WGS sequence"/>
</dbReference>
<dbReference type="Pfam" id="PF01145">
    <property type="entry name" value="Band_7"/>
    <property type="match status" value="1"/>
</dbReference>
<evidence type="ECO:0000313" key="4">
    <source>
        <dbReference type="Proteomes" id="UP000442990"/>
    </source>
</evidence>
<dbReference type="AlphaFoldDB" id="A0A7J5D3I0"/>
<feature type="domain" description="Band 7" evidence="2">
    <location>
        <begin position="291"/>
        <end position="467"/>
    </location>
</feature>
<organism evidence="3 4">
    <name type="scientific">Streptomyces triticiradicis</name>
    <dbReference type="NCBI Taxonomy" id="2651189"/>
    <lineage>
        <taxon>Bacteria</taxon>
        <taxon>Bacillati</taxon>
        <taxon>Actinomycetota</taxon>
        <taxon>Actinomycetes</taxon>
        <taxon>Kitasatosporales</taxon>
        <taxon>Streptomycetaceae</taxon>
        <taxon>Streptomyces</taxon>
    </lineage>
</organism>
<dbReference type="InterPro" id="IPR001107">
    <property type="entry name" value="Band_7"/>
</dbReference>
<evidence type="ECO:0000259" key="2">
    <source>
        <dbReference type="Pfam" id="PF01145"/>
    </source>
</evidence>
<accession>A0A7J5D3I0</accession>
<gene>
    <name evidence="3" type="ORF">F8144_39525</name>
</gene>
<name>A0A7J5D3I0_9ACTN</name>
<reference evidence="3 4" key="1">
    <citation type="submission" date="2019-09" db="EMBL/GenBank/DDBJ databases">
        <title>Isolation and identification of active actinomycetes.</title>
        <authorList>
            <person name="Yu Z."/>
            <person name="Han C."/>
            <person name="Yu B."/>
        </authorList>
    </citation>
    <scope>NUCLEOTIDE SEQUENCE [LARGE SCALE GENOMIC DNA]</scope>
    <source>
        <strain evidence="3 4">NEAU-H2</strain>
    </source>
</reference>
<keyword evidence="4" id="KW-1185">Reference proteome</keyword>